<evidence type="ECO:0000313" key="13">
    <source>
        <dbReference type="Proteomes" id="UP000295416"/>
    </source>
</evidence>
<dbReference type="Gene3D" id="1.10.3210.30">
    <property type="match status" value="1"/>
</dbReference>
<evidence type="ECO:0000256" key="3">
    <source>
        <dbReference type="ARBA" id="ARBA00022722"/>
    </source>
</evidence>
<dbReference type="GO" id="GO:0046872">
    <property type="term" value="F:metal ion binding"/>
    <property type="evidence" value="ECO:0007669"/>
    <property type="project" value="UniProtKB-KW"/>
</dbReference>
<evidence type="ECO:0000256" key="5">
    <source>
        <dbReference type="ARBA" id="ARBA00022741"/>
    </source>
</evidence>
<dbReference type="Pfam" id="PF01966">
    <property type="entry name" value="HD"/>
    <property type="match status" value="1"/>
</dbReference>
<keyword evidence="4" id="KW-0479">Metal-binding</keyword>
<keyword evidence="8" id="KW-0067">ATP-binding</keyword>
<dbReference type="CDD" id="cd17930">
    <property type="entry name" value="DEXHc_cas3"/>
    <property type="match status" value="1"/>
</dbReference>
<proteinExistence type="inferred from homology"/>
<keyword evidence="6" id="KW-0378">Hydrolase</keyword>
<dbReference type="Pfam" id="PF00270">
    <property type="entry name" value="DEAD"/>
    <property type="match status" value="1"/>
</dbReference>
<dbReference type="GO" id="GO:0016887">
    <property type="term" value="F:ATP hydrolysis activity"/>
    <property type="evidence" value="ECO:0007669"/>
    <property type="project" value="TreeGrafter"/>
</dbReference>
<evidence type="ECO:0000259" key="11">
    <source>
        <dbReference type="PROSITE" id="PS51643"/>
    </source>
</evidence>
<dbReference type="InterPro" id="IPR038257">
    <property type="entry name" value="CRISPR-assoc_Cas3_HD_sf"/>
</dbReference>
<evidence type="ECO:0000256" key="9">
    <source>
        <dbReference type="ARBA" id="ARBA00023118"/>
    </source>
</evidence>
<evidence type="ECO:0000256" key="1">
    <source>
        <dbReference type="ARBA" id="ARBA00006847"/>
    </source>
</evidence>
<keyword evidence="13" id="KW-1185">Reference proteome</keyword>
<organism evidence="12 13">
    <name type="scientific">Scopulibacillus darangshiensis</name>
    <dbReference type="NCBI Taxonomy" id="442528"/>
    <lineage>
        <taxon>Bacteria</taxon>
        <taxon>Bacillati</taxon>
        <taxon>Bacillota</taxon>
        <taxon>Bacilli</taxon>
        <taxon>Bacillales</taxon>
        <taxon>Sporolactobacillaceae</taxon>
        <taxon>Scopulibacillus</taxon>
    </lineage>
</organism>
<dbReference type="SMART" id="SM00487">
    <property type="entry name" value="DEXDc"/>
    <property type="match status" value="1"/>
</dbReference>
<dbReference type="SUPFAM" id="SSF52540">
    <property type="entry name" value="P-loop containing nucleoside triphosphate hydrolases"/>
    <property type="match status" value="1"/>
</dbReference>
<dbReference type="GO" id="GO:0004519">
    <property type="term" value="F:endonuclease activity"/>
    <property type="evidence" value="ECO:0007669"/>
    <property type="project" value="UniProtKB-KW"/>
</dbReference>
<dbReference type="Proteomes" id="UP000295416">
    <property type="component" value="Unassembled WGS sequence"/>
</dbReference>
<evidence type="ECO:0000256" key="8">
    <source>
        <dbReference type="ARBA" id="ARBA00022840"/>
    </source>
</evidence>
<name>A0A4V2SMX6_9BACL</name>
<evidence type="ECO:0000256" key="7">
    <source>
        <dbReference type="ARBA" id="ARBA00022806"/>
    </source>
</evidence>
<dbReference type="InterPro" id="IPR011545">
    <property type="entry name" value="DEAD/DEAH_box_helicase_dom"/>
</dbReference>
<dbReference type="CDD" id="cd09641">
    <property type="entry name" value="Cas3''_I"/>
    <property type="match status" value="1"/>
</dbReference>
<dbReference type="SUPFAM" id="SSF109604">
    <property type="entry name" value="HD-domain/PDEase-like"/>
    <property type="match status" value="1"/>
</dbReference>
<dbReference type="InterPro" id="IPR027417">
    <property type="entry name" value="P-loop_NTPase"/>
</dbReference>
<dbReference type="GO" id="GO:0051607">
    <property type="term" value="P:defense response to virus"/>
    <property type="evidence" value="ECO:0007669"/>
    <property type="project" value="UniProtKB-KW"/>
</dbReference>
<comment type="similarity">
    <text evidence="2">In the central section; belongs to the CRISPR-associated helicase Cas3 family.</text>
</comment>
<dbReference type="InterPro" id="IPR054712">
    <property type="entry name" value="Cas3-like_dom"/>
</dbReference>
<comment type="caution">
    <text evidence="12">The sequence shown here is derived from an EMBL/GenBank/DDBJ whole genome shotgun (WGS) entry which is preliminary data.</text>
</comment>
<keyword evidence="7 12" id="KW-0347">Helicase</keyword>
<keyword evidence="12" id="KW-0255">Endonuclease</keyword>
<dbReference type="EMBL" id="SLXK01000013">
    <property type="protein sequence ID" value="TCP29036.1"/>
    <property type="molecule type" value="Genomic_DNA"/>
</dbReference>
<dbReference type="InterPro" id="IPR006483">
    <property type="entry name" value="CRISPR-assoc_Cas3_HD"/>
</dbReference>
<keyword evidence="5" id="KW-0547">Nucleotide-binding</keyword>
<feature type="domain" description="Helicase ATP-binding" evidence="10">
    <location>
        <begin position="272"/>
        <end position="460"/>
    </location>
</feature>
<evidence type="ECO:0000256" key="4">
    <source>
        <dbReference type="ARBA" id="ARBA00022723"/>
    </source>
</evidence>
<dbReference type="InterPro" id="IPR006674">
    <property type="entry name" value="HD_domain"/>
</dbReference>
<evidence type="ECO:0000256" key="6">
    <source>
        <dbReference type="ARBA" id="ARBA00022801"/>
    </source>
</evidence>
<dbReference type="InterPro" id="IPR006474">
    <property type="entry name" value="Helicase_Cas3_CRISPR-ass_core"/>
</dbReference>
<dbReference type="GO" id="GO:0003677">
    <property type="term" value="F:DNA binding"/>
    <property type="evidence" value="ECO:0007669"/>
    <property type="project" value="TreeGrafter"/>
</dbReference>
<dbReference type="PANTHER" id="PTHR47962">
    <property type="entry name" value="ATP-DEPENDENT HELICASE LHR-RELATED-RELATED"/>
    <property type="match status" value="1"/>
</dbReference>
<comment type="similarity">
    <text evidence="1">In the N-terminal section; belongs to the CRISPR-associated nuclease Cas3-HD family.</text>
</comment>
<keyword evidence="3" id="KW-0540">Nuclease</keyword>
<evidence type="ECO:0000259" key="10">
    <source>
        <dbReference type="PROSITE" id="PS51192"/>
    </source>
</evidence>
<feature type="domain" description="HD Cas3-type" evidence="11">
    <location>
        <begin position="17"/>
        <end position="214"/>
    </location>
</feature>
<dbReference type="GO" id="GO:0005524">
    <property type="term" value="F:ATP binding"/>
    <property type="evidence" value="ECO:0007669"/>
    <property type="project" value="UniProtKB-KW"/>
</dbReference>
<dbReference type="PROSITE" id="PS51643">
    <property type="entry name" value="HD_CAS3"/>
    <property type="match status" value="1"/>
</dbReference>
<dbReference type="AlphaFoldDB" id="A0A4V2SMX6"/>
<dbReference type="NCBIfam" id="TIGR01596">
    <property type="entry name" value="cas3_HD"/>
    <property type="match status" value="1"/>
</dbReference>
<dbReference type="PROSITE" id="PS51192">
    <property type="entry name" value="HELICASE_ATP_BIND_1"/>
    <property type="match status" value="1"/>
</dbReference>
<dbReference type="Pfam" id="PF22590">
    <property type="entry name" value="Cas3-like_C_2"/>
    <property type="match status" value="1"/>
</dbReference>
<keyword evidence="9" id="KW-0051">Antiviral defense</keyword>
<dbReference type="InterPro" id="IPR001650">
    <property type="entry name" value="Helicase_C-like"/>
</dbReference>
<gene>
    <name evidence="12" type="ORF">EV207_11372</name>
</gene>
<dbReference type="OrthoDB" id="9810236at2"/>
<sequence>MKKVGEISDYIAHIRQSDGKIQSVHEHLIGVKGLAARFGSKIEVEHIAGLAGLLHDLGKYSEGFRSYILEAVGNPDHPPKKGSVDHSTAGGKLLYDEFHLNNHSVPERMIAEMVGNVIISHHMGLQDFLTSDMESDYLKRVREKRIEDFLEVKKAFYQTSVSKEDLKDYISKSENEFVAFLKQNITGSRMDKLQLTLMFLTKYIFSCLIDADRTDTRCFEEGTFPCVTTESRKLFEGYYKKLTEYLNKINEDGHSKTAINILREKMSKECDDFAQYPSGIYTLSIPTGGGKTLASLRYALKHAIKHKKDRIIYVVPYTTIIEQNAEDVKRILNDHENIIEHHSNVIEHDDYDNNRYGRDKALKLAKDNWDAPIIFTTMVQFLNTFYSSGTRNVRRLHNLSHAVIVFDEVQSVPIKCISLFNEALNFLKNVCHSSILLCTATQPALDFVEKSIDSIDGEIIQDLDQVVDAFKRVEIIDKTSNHGWNTEDLSRFVFEQVNDLSNVLVILNTKTVVRKLFNQLKENNPDLLIYHLSTSMCAAHRKDILSDVREALDKGERVVCLSTQLIEAGVDVSFNCVVRSLAGLDSIAQAAGRCNRHGEHAIRNVYIINHNEENLDYLKTIKIGAGITHKILLDRKSGHGINDILSPKALELYFQNYYHELKSELDYHVPALKNTLYELLNSNEIYKCGYKHKTGKPFPLLLHTSIKTAAKYFNVIDNNTTSLLVPYKEGADIIAEFNEDLSIQDFSVLLKQSQQYTVNIYERELNELSKNNNIVYLRDGKILVLRENAYDLDFGVNIEGDGKMETHFI</sequence>
<reference evidence="12 13" key="1">
    <citation type="submission" date="2019-03" db="EMBL/GenBank/DDBJ databases">
        <title>Genomic Encyclopedia of Type Strains, Phase IV (KMG-IV): sequencing the most valuable type-strain genomes for metagenomic binning, comparative biology and taxonomic classification.</title>
        <authorList>
            <person name="Goeker M."/>
        </authorList>
    </citation>
    <scope>NUCLEOTIDE SEQUENCE [LARGE SCALE GENOMIC DNA]</scope>
    <source>
        <strain evidence="12 13">DSM 19377</strain>
    </source>
</reference>
<evidence type="ECO:0000313" key="12">
    <source>
        <dbReference type="EMBL" id="TCP29036.1"/>
    </source>
</evidence>
<evidence type="ECO:0000256" key="2">
    <source>
        <dbReference type="ARBA" id="ARBA00009046"/>
    </source>
</evidence>
<dbReference type="GO" id="GO:0004386">
    <property type="term" value="F:helicase activity"/>
    <property type="evidence" value="ECO:0007669"/>
    <property type="project" value="UniProtKB-KW"/>
</dbReference>
<dbReference type="SMART" id="SM00490">
    <property type="entry name" value="HELICc"/>
    <property type="match status" value="1"/>
</dbReference>
<dbReference type="InterPro" id="IPR052511">
    <property type="entry name" value="ATP-dep_Helicase"/>
</dbReference>
<accession>A0A4V2SMX6</accession>
<protein>
    <submittedName>
        <fullName evidence="12">CRISPR-associated endonuclease/helicase Cas3</fullName>
    </submittedName>
</protein>
<dbReference type="NCBIfam" id="TIGR01587">
    <property type="entry name" value="cas3_core"/>
    <property type="match status" value="1"/>
</dbReference>
<dbReference type="PANTHER" id="PTHR47962:SF5">
    <property type="entry name" value="ATP-DEPENDENT HELICASE LHR-RELATED"/>
    <property type="match status" value="1"/>
</dbReference>
<dbReference type="Gene3D" id="3.40.50.300">
    <property type="entry name" value="P-loop containing nucleotide triphosphate hydrolases"/>
    <property type="match status" value="2"/>
</dbReference>
<dbReference type="InterPro" id="IPR014001">
    <property type="entry name" value="Helicase_ATP-bd"/>
</dbReference>